<evidence type="ECO:0000313" key="2">
    <source>
        <dbReference type="Proteomes" id="UP000325672"/>
    </source>
</evidence>
<keyword evidence="2" id="KW-1185">Reference proteome</keyword>
<organism evidence="1 2">
    <name type="scientific">Aspergillus pseudotamarii</name>
    <dbReference type="NCBI Taxonomy" id="132259"/>
    <lineage>
        <taxon>Eukaryota</taxon>
        <taxon>Fungi</taxon>
        <taxon>Dikarya</taxon>
        <taxon>Ascomycota</taxon>
        <taxon>Pezizomycotina</taxon>
        <taxon>Eurotiomycetes</taxon>
        <taxon>Eurotiomycetidae</taxon>
        <taxon>Eurotiales</taxon>
        <taxon>Aspergillaceae</taxon>
        <taxon>Aspergillus</taxon>
        <taxon>Aspergillus subgen. Circumdati</taxon>
    </lineage>
</organism>
<dbReference type="AlphaFoldDB" id="A0A5N6SV18"/>
<dbReference type="Proteomes" id="UP000325672">
    <property type="component" value="Unassembled WGS sequence"/>
</dbReference>
<evidence type="ECO:0000313" key="1">
    <source>
        <dbReference type="EMBL" id="KAE8137679.1"/>
    </source>
</evidence>
<sequence length="182" mass="21050">MNHVARRYTQQYKRRDRSATHIFISIQEQNKRLNPTWRTRRLTLSVDPRIVFEGQISPPGPPRCHEPHSIMAGTSFMGYIFSAPYSRPRPMSISASKLLMVCYDYSGYLHAQRFCFFSSIPPETDPTARFKLCITLNGRLKVWYLTYTVYWLRGLGIDAGTYSLGIFATIQFVGSCLSRIHK</sequence>
<reference evidence="1 2" key="1">
    <citation type="submission" date="2019-04" db="EMBL/GenBank/DDBJ databases">
        <title>Friends and foes A comparative genomics study of 23 Aspergillus species from section Flavi.</title>
        <authorList>
            <consortium name="DOE Joint Genome Institute"/>
            <person name="Kjaerbolling I."/>
            <person name="Vesth T."/>
            <person name="Frisvad J.C."/>
            <person name="Nybo J.L."/>
            <person name="Theobald S."/>
            <person name="Kildgaard S."/>
            <person name="Isbrandt T."/>
            <person name="Kuo A."/>
            <person name="Sato A."/>
            <person name="Lyhne E.K."/>
            <person name="Kogle M.E."/>
            <person name="Wiebenga A."/>
            <person name="Kun R.S."/>
            <person name="Lubbers R.J."/>
            <person name="Makela M.R."/>
            <person name="Barry K."/>
            <person name="Chovatia M."/>
            <person name="Clum A."/>
            <person name="Daum C."/>
            <person name="Haridas S."/>
            <person name="He G."/>
            <person name="LaButti K."/>
            <person name="Lipzen A."/>
            <person name="Mondo S."/>
            <person name="Riley R."/>
            <person name="Salamov A."/>
            <person name="Simmons B.A."/>
            <person name="Magnuson J.K."/>
            <person name="Henrissat B."/>
            <person name="Mortensen U.H."/>
            <person name="Larsen T.O."/>
            <person name="Devries R.P."/>
            <person name="Grigoriev I.V."/>
            <person name="Machida M."/>
            <person name="Baker S.E."/>
            <person name="Andersen M.R."/>
        </authorList>
    </citation>
    <scope>NUCLEOTIDE SEQUENCE [LARGE SCALE GENOMIC DNA]</scope>
    <source>
        <strain evidence="1 2">CBS 117625</strain>
    </source>
</reference>
<dbReference type="RefSeq" id="XP_031913742.1">
    <property type="nucleotide sequence ID" value="XM_032064064.1"/>
</dbReference>
<dbReference type="EMBL" id="ML743576">
    <property type="protein sequence ID" value="KAE8137679.1"/>
    <property type="molecule type" value="Genomic_DNA"/>
</dbReference>
<protein>
    <submittedName>
        <fullName evidence="1">Uncharacterized protein</fullName>
    </submittedName>
</protein>
<accession>A0A5N6SV18</accession>
<proteinExistence type="predicted"/>
<dbReference type="GeneID" id="43648274"/>
<name>A0A5N6SV18_ASPPS</name>
<gene>
    <name evidence="1" type="ORF">BDV38DRAFT_86531</name>
</gene>